<dbReference type="InterPro" id="IPR059211">
    <property type="entry name" value="BOW99_gp33-like"/>
</dbReference>
<sequence length="70" mass="7822">MAKRVKSTVDYDHPVVVHRLMDGTVLDSIEGYVIPAGHPAYEILLEMCLARMDREAAEREKEQGGDTHAV</sequence>
<proteinExistence type="predicted"/>
<evidence type="ECO:0000313" key="2">
    <source>
        <dbReference type="Proteomes" id="UP000032483"/>
    </source>
</evidence>
<dbReference type="EMBL" id="JXXK01000002">
    <property type="protein sequence ID" value="KJF41200.1"/>
    <property type="molecule type" value="Genomic_DNA"/>
</dbReference>
<dbReference type="NCBIfam" id="NF047423">
    <property type="entry name" value="BOW99_gp33_fam"/>
    <property type="match status" value="1"/>
</dbReference>
<accession>A0A0D8J2M9</accession>
<comment type="caution">
    <text evidence="1">The sequence shown here is derived from an EMBL/GenBank/DDBJ whole genome shotgun (WGS) entry which is preliminary data.</text>
</comment>
<reference evidence="1" key="1">
    <citation type="submission" date="2015-02" db="EMBL/GenBank/DDBJ databases">
        <title>A novel member of the family Ruminococcaceae isolated from human feces.</title>
        <authorList>
            <person name="Shkoporov A.N."/>
            <person name="Chaplin A.V."/>
            <person name="Motuzova O.V."/>
            <person name="Kafarskaia L.I."/>
            <person name="Khokhlova E.V."/>
            <person name="Efimov B.A."/>
        </authorList>
    </citation>
    <scope>NUCLEOTIDE SEQUENCE [LARGE SCALE GENOMIC DNA]</scope>
    <source>
        <strain evidence="1">585-1</strain>
    </source>
</reference>
<evidence type="ECO:0000313" key="1">
    <source>
        <dbReference type="EMBL" id="KJF41200.1"/>
    </source>
</evidence>
<dbReference type="GeneID" id="42855622"/>
<dbReference type="Proteomes" id="UP000032483">
    <property type="component" value="Unassembled WGS sequence"/>
</dbReference>
<organism evidence="1 2">
    <name type="scientific">Ruthenibacterium lactatiformans</name>
    <dbReference type="NCBI Taxonomy" id="1550024"/>
    <lineage>
        <taxon>Bacteria</taxon>
        <taxon>Bacillati</taxon>
        <taxon>Bacillota</taxon>
        <taxon>Clostridia</taxon>
        <taxon>Eubacteriales</taxon>
        <taxon>Oscillospiraceae</taxon>
        <taxon>Ruthenibacterium</taxon>
    </lineage>
</organism>
<gene>
    <name evidence="1" type="ORF">TQ39_03090</name>
</gene>
<keyword evidence="2" id="KW-1185">Reference proteome</keyword>
<dbReference type="AlphaFoldDB" id="A0A0D8J2M9"/>
<protein>
    <submittedName>
        <fullName evidence="1">Uncharacterized protein</fullName>
    </submittedName>
</protein>
<name>A0A0D8J2M9_9FIRM</name>
<dbReference type="RefSeq" id="WP_050004517.1">
    <property type="nucleotide sequence ID" value="NZ_JAFHCK010000031.1"/>
</dbReference>